<dbReference type="InterPro" id="IPR015590">
    <property type="entry name" value="Aldehyde_DH_dom"/>
</dbReference>
<organism evidence="4 5">
    <name type="scientific">Euzebya pacifica</name>
    <dbReference type="NCBI Taxonomy" id="1608957"/>
    <lineage>
        <taxon>Bacteria</taxon>
        <taxon>Bacillati</taxon>
        <taxon>Actinomycetota</taxon>
        <taxon>Nitriliruptoria</taxon>
        <taxon>Euzebyales</taxon>
    </lineage>
</organism>
<feature type="region of interest" description="Disordered" evidence="2">
    <location>
        <begin position="1"/>
        <end position="24"/>
    </location>
</feature>
<keyword evidence="1" id="KW-0560">Oxidoreductase</keyword>
<dbReference type="Proteomes" id="UP000264006">
    <property type="component" value="Chromosome"/>
</dbReference>
<keyword evidence="5" id="KW-1185">Reference proteome</keyword>
<dbReference type="AlphaFoldDB" id="A0A346XRQ1"/>
<dbReference type="RefSeq" id="WP_114589780.1">
    <property type="nucleotide sequence ID" value="NZ_CP031165.1"/>
</dbReference>
<dbReference type="EMBL" id="CP031165">
    <property type="protein sequence ID" value="AXV04898.1"/>
    <property type="molecule type" value="Genomic_DNA"/>
</dbReference>
<gene>
    <name evidence="4" type="ORF">DVS28_a0190</name>
</gene>
<dbReference type="Gene3D" id="3.40.309.10">
    <property type="entry name" value="Aldehyde Dehydrogenase, Chain A, domain 2"/>
    <property type="match status" value="1"/>
</dbReference>
<protein>
    <submittedName>
        <fullName evidence="4">Ketoglutarate semialdehyde dehydrogenase</fullName>
    </submittedName>
</protein>
<feature type="domain" description="Aldehyde dehydrogenase" evidence="3">
    <location>
        <begin position="24"/>
        <end position="457"/>
    </location>
</feature>
<evidence type="ECO:0000313" key="4">
    <source>
        <dbReference type="EMBL" id="AXV04898.1"/>
    </source>
</evidence>
<evidence type="ECO:0000313" key="5">
    <source>
        <dbReference type="Proteomes" id="UP000264006"/>
    </source>
</evidence>
<dbReference type="PANTHER" id="PTHR43353:SF3">
    <property type="entry name" value="ALDEHYDE DEHYDROGENASE-RELATED"/>
    <property type="match status" value="1"/>
</dbReference>
<dbReference type="InterPro" id="IPR016161">
    <property type="entry name" value="Ald_DH/histidinol_DH"/>
</dbReference>
<dbReference type="SUPFAM" id="SSF53720">
    <property type="entry name" value="ALDH-like"/>
    <property type="match status" value="1"/>
</dbReference>
<evidence type="ECO:0000256" key="1">
    <source>
        <dbReference type="ARBA" id="ARBA00023002"/>
    </source>
</evidence>
<dbReference type="KEGG" id="euz:DVS28_a0190"/>
<feature type="compositionally biased region" description="Polar residues" evidence="2">
    <location>
        <begin position="1"/>
        <end position="14"/>
    </location>
</feature>
<dbReference type="GO" id="GO:0016620">
    <property type="term" value="F:oxidoreductase activity, acting on the aldehyde or oxo group of donors, NAD or NADP as acceptor"/>
    <property type="evidence" value="ECO:0007669"/>
    <property type="project" value="InterPro"/>
</dbReference>
<evidence type="ECO:0000256" key="2">
    <source>
        <dbReference type="SAM" id="MobiDB-lite"/>
    </source>
</evidence>
<name>A0A346XRQ1_9ACTN</name>
<proteinExistence type="predicted"/>
<dbReference type="PANTHER" id="PTHR43353">
    <property type="entry name" value="SUCCINATE-SEMIALDEHYDE DEHYDROGENASE, MITOCHONDRIAL"/>
    <property type="match status" value="1"/>
</dbReference>
<dbReference type="InterPro" id="IPR050740">
    <property type="entry name" value="Aldehyde_DH_Superfamily"/>
</dbReference>
<dbReference type="InterPro" id="IPR016162">
    <property type="entry name" value="Ald_DH_N"/>
</dbReference>
<dbReference type="Gene3D" id="3.40.605.10">
    <property type="entry name" value="Aldehyde Dehydrogenase, Chain A, domain 1"/>
    <property type="match status" value="1"/>
</dbReference>
<reference evidence="4 5" key="1">
    <citation type="submission" date="2018-09" db="EMBL/GenBank/DDBJ databases">
        <title>Complete genome sequence of Euzebya sp. DY32-46 isolated from seawater of Pacific Ocean.</title>
        <authorList>
            <person name="Xu L."/>
            <person name="Wu Y.-H."/>
            <person name="Xu X.-W."/>
        </authorList>
    </citation>
    <scope>NUCLEOTIDE SEQUENCE [LARGE SCALE GENOMIC DNA]</scope>
    <source>
        <strain evidence="4 5">DY32-46</strain>
    </source>
</reference>
<dbReference type="InterPro" id="IPR016163">
    <property type="entry name" value="Ald_DH_C"/>
</dbReference>
<accession>A0A346XRQ1</accession>
<dbReference type="Pfam" id="PF00171">
    <property type="entry name" value="Aldedh"/>
    <property type="match status" value="1"/>
</dbReference>
<sequence>MTTSSIQPTGQSVIAGQPTAGDGDAFSATDPRTGQALTPSYTTVGFDQLDDAVTAAVEALADPIDMAAIAEGLEAAADAFEAAADVVVATADAETALGEIRLRGELARTVGQLRMMATEARTGSRRDVVVDPAGDGPAAPALHRTTVPLGVVAVFAASNFPLAFGVAGTDTAAALGAGCPVVAKAHPAQPATAELCGRLLAEGLRSAGLAEGMISVLHEGGHEVGQALVTHPDVDAVAFTGSLRGGRALFDLAATRPRPIPVYAEMGSLNPLVVSAGAAADVAGMVEGISGSYLLGEGQFCTKPGLIVLPDDDNGRAVLTGLCDALGDRTPGHPLLHGGIVSGFVEGLDRAAAVDGVEVVRAPDADGGCAAAVLSTDAATFVDEPVLREEVFGPATLVVLAGDDELDEVVDAFEPALTASLHFTPEESSWARSMADRLARKVGRVIANGYPTGVRVSPGQHHGGPYPATTAPLHTSVGLAAIDRFRRPVAFQSFSDDALPTWAQ</sequence>
<evidence type="ECO:0000259" key="3">
    <source>
        <dbReference type="Pfam" id="PF00171"/>
    </source>
</evidence>
<dbReference type="OrthoDB" id="9770537at2"/>